<evidence type="ECO:0000256" key="1">
    <source>
        <dbReference type="SAM" id="MobiDB-lite"/>
    </source>
</evidence>
<dbReference type="Proteomes" id="UP000316921">
    <property type="component" value="Chromosome"/>
</dbReference>
<dbReference type="EMBL" id="CP036287">
    <property type="protein sequence ID" value="QDU67651.1"/>
    <property type="molecule type" value="Genomic_DNA"/>
</dbReference>
<dbReference type="Pfam" id="PF13365">
    <property type="entry name" value="Trypsin_2"/>
    <property type="match status" value="1"/>
</dbReference>
<dbReference type="EC" id="2.7.11.1" evidence="3"/>
<organism evidence="3 4">
    <name type="scientific">Engelhardtia mirabilis</name>
    <dbReference type="NCBI Taxonomy" id="2528011"/>
    <lineage>
        <taxon>Bacteria</taxon>
        <taxon>Pseudomonadati</taxon>
        <taxon>Planctomycetota</taxon>
        <taxon>Planctomycetia</taxon>
        <taxon>Planctomycetia incertae sedis</taxon>
        <taxon>Engelhardtia</taxon>
    </lineage>
</organism>
<dbReference type="Gene3D" id="3.40.50.300">
    <property type="entry name" value="P-loop containing nucleotide triphosphate hydrolases"/>
    <property type="match status" value="1"/>
</dbReference>
<evidence type="ECO:0000313" key="4">
    <source>
        <dbReference type="Proteomes" id="UP000316921"/>
    </source>
</evidence>
<dbReference type="PANTHER" id="PTHR23150:SF19">
    <property type="entry name" value="FORMYLGLYCINE-GENERATING ENZYME"/>
    <property type="match status" value="1"/>
</dbReference>
<dbReference type="InterPro" id="IPR027417">
    <property type="entry name" value="P-loop_NTPase"/>
</dbReference>
<dbReference type="GO" id="GO:0120147">
    <property type="term" value="F:formylglycine-generating oxidase activity"/>
    <property type="evidence" value="ECO:0007669"/>
    <property type="project" value="TreeGrafter"/>
</dbReference>
<dbReference type="Pfam" id="PF05729">
    <property type="entry name" value="NACHT"/>
    <property type="match status" value="1"/>
</dbReference>
<dbReference type="SUPFAM" id="SSF50494">
    <property type="entry name" value="Trypsin-like serine proteases"/>
    <property type="match status" value="1"/>
</dbReference>
<accession>A0A518BKZ8</accession>
<keyword evidence="3" id="KW-0808">Transferase</keyword>
<dbReference type="InterPro" id="IPR005532">
    <property type="entry name" value="SUMF_dom"/>
</dbReference>
<dbReference type="InterPro" id="IPR042095">
    <property type="entry name" value="SUMF_sf"/>
</dbReference>
<feature type="region of interest" description="Disordered" evidence="1">
    <location>
        <begin position="939"/>
        <end position="962"/>
    </location>
</feature>
<evidence type="ECO:0000259" key="2">
    <source>
        <dbReference type="PROSITE" id="PS50837"/>
    </source>
</evidence>
<dbReference type="RefSeq" id="WP_145066002.1">
    <property type="nucleotide sequence ID" value="NZ_CP036287.1"/>
</dbReference>
<protein>
    <submittedName>
        <fullName evidence="3">Serine/threonine-protein kinase pkn1</fullName>
        <ecNumber evidence="3">2.7.11.1</ecNumber>
    </submittedName>
</protein>
<name>A0A518BKZ8_9BACT</name>
<dbReference type="SMART" id="SM00382">
    <property type="entry name" value="AAA"/>
    <property type="match status" value="1"/>
</dbReference>
<proteinExistence type="predicted"/>
<dbReference type="Gene3D" id="3.90.1580.10">
    <property type="entry name" value="paralog of FGE (formylglycine-generating enzyme)"/>
    <property type="match status" value="1"/>
</dbReference>
<dbReference type="Pfam" id="PF03781">
    <property type="entry name" value="FGE-sulfatase"/>
    <property type="match status" value="1"/>
</dbReference>
<feature type="compositionally biased region" description="Low complexity" evidence="1">
    <location>
        <begin position="142"/>
        <end position="152"/>
    </location>
</feature>
<evidence type="ECO:0000313" key="3">
    <source>
        <dbReference type="EMBL" id="QDU67651.1"/>
    </source>
</evidence>
<dbReference type="PROSITE" id="PS50837">
    <property type="entry name" value="NACHT"/>
    <property type="match status" value="1"/>
</dbReference>
<keyword evidence="4" id="KW-1185">Reference proteome</keyword>
<dbReference type="KEGG" id="pbap:Pla133_27390"/>
<feature type="region of interest" description="Disordered" evidence="1">
    <location>
        <begin position="127"/>
        <end position="152"/>
    </location>
</feature>
<gene>
    <name evidence="3" type="primary">pkn1_8</name>
    <name evidence="3" type="ORF">Pla133_27390</name>
</gene>
<dbReference type="SUPFAM" id="SSF56436">
    <property type="entry name" value="C-type lectin-like"/>
    <property type="match status" value="1"/>
</dbReference>
<dbReference type="InterPro" id="IPR003593">
    <property type="entry name" value="AAA+_ATPase"/>
</dbReference>
<dbReference type="GO" id="GO:0004674">
    <property type="term" value="F:protein serine/threonine kinase activity"/>
    <property type="evidence" value="ECO:0007669"/>
    <property type="project" value="UniProtKB-EC"/>
</dbReference>
<dbReference type="InterPro" id="IPR051043">
    <property type="entry name" value="Sulfatase_Mod_Factor_Kinase"/>
</dbReference>
<feature type="domain" description="NACHT" evidence="2">
    <location>
        <begin position="322"/>
        <end position="447"/>
    </location>
</feature>
<dbReference type="AlphaFoldDB" id="A0A518BKZ8"/>
<keyword evidence="3" id="KW-0418">Kinase</keyword>
<dbReference type="InterPro" id="IPR009003">
    <property type="entry name" value="Peptidase_S1_PA"/>
</dbReference>
<dbReference type="InterPro" id="IPR007111">
    <property type="entry name" value="NACHT_NTPase"/>
</dbReference>
<dbReference type="InterPro" id="IPR016187">
    <property type="entry name" value="CTDL_fold"/>
</dbReference>
<reference evidence="3 4" key="1">
    <citation type="submission" date="2019-02" db="EMBL/GenBank/DDBJ databases">
        <title>Deep-cultivation of Planctomycetes and their phenomic and genomic characterization uncovers novel biology.</title>
        <authorList>
            <person name="Wiegand S."/>
            <person name="Jogler M."/>
            <person name="Boedeker C."/>
            <person name="Pinto D."/>
            <person name="Vollmers J."/>
            <person name="Rivas-Marin E."/>
            <person name="Kohn T."/>
            <person name="Peeters S.H."/>
            <person name="Heuer A."/>
            <person name="Rast P."/>
            <person name="Oberbeckmann S."/>
            <person name="Bunk B."/>
            <person name="Jeske O."/>
            <person name="Meyerdierks A."/>
            <person name="Storesund J.E."/>
            <person name="Kallscheuer N."/>
            <person name="Luecker S."/>
            <person name="Lage O.M."/>
            <person name="Pohl T."/>
            <person name="Merkel B.J."/>
            <person name="Hornburger P."/>
            <person name="Mueller R.-W."/>
            <person name="Bruemmer F."/>
            <person name="Labrenz M."/>
            <person name="Spormann A.M."/>
            <person name="Op den Camp H."/>
            <person name="Overmann J."/>
            <person name="Amann R."/>
            <person name="Jetten M.S.M."/>
            <person name="Mascher T."/>
            <person name="Medema M.H."/>
            <person name="Devos D.P."/>
            <person name="Kaster A.-K."/>
            <person name="Ovreas L."/>
            <person name="Rohde M."/>
            <person name="Galperin M.Y."/>
            <person name="Jogler C."/>
        </authorList>
    </citation>
    <scope>NUCLEOTIDE SEQUENCE [LARGE SCALE GENOMIC DNA]</scope>
    <source>
        <strain evidence="3 4">Pla133</strain>
    </source>
</reference>
<dbReference type="PANTHER" id="PTHR23150">
    <property type="entry name" value="SULFATASE MODIFYING FACTOR 1, 2"/>
    <property type="match status" value="1"/>
</dbReference>
<dbReference type="SUPFAM" id="SSF52540">
    <property type="entry name" value="P-loop containing nucleoside triphosphate hydrolases"/>
    <property type="match status" value="1"/>
</dbReference>
<sequence>MLPSTDRSRPYVLRVTSDDGNPAAGILVSENYAVTCWHVANGSGKFSEKVPNSREAAWGLCAGGRPAEVVAWGDLPGIGYEVDVALLKLEGAPASLESADLALAYDSRLFDQLLDSVSYLEVEGFPRHSPTSHVESCRPHKGSGSSSTSRGGQVTEFGLFARVHEGVSGGPVVAGRGGEEVCVGMACLGSSRSLQMAAVSSGELLALLEHHFDGELPHAVRTRPLDDWLIDHGVIETRGSYLRALRARVEEDHDLLRMLGVDDLADEFFDRVYVRLEVGVSPSFAQRLADLGDEEDASIPPSGVRLDQLLSIPPARFGIAGPRFVLRGEPGSGKTTILRQLAWSLAGDDDAAWTPVRIGLPDFARWRAGQNRKGDAWDKLLDYLEEQQDIADARREALVAEREHGRLLLLLDGLDEVRGELRTTTRSWLANLSEQMGSSAIVVATRTIPYRKPAGGYVEADVEPMGIAQQKKFLSAWIGDEGAAEDHIKRWADLPHSRLSLLAGNPLWLTYFGLLLRRGETPDESRSALYEQVLELLLSGEFQDPPKKNPNPAVMRAGLVFLAVQMSKKGETAVRKSDLDALFQEQGVETDVAVRAVLNEWSRRPDDFLQDVQAITGIIGRYGEKEGRNWRFWHGQLREVLVMIWLRSLTRDEQLAEAAALAEDHLGFFAEPFALLVGTDELADKDEMIERLVEHNPVLGRRVLASATGVSPSTVEKVLGLDSSDPERRGEILLDLPNILGRGEGARAATIQLVERLWMASRSSEEEMWADCYHLDELLVALEEEPGELVSTRRALYFRRFGQPDRPTLKELFPPIHGLTPFPRIDPGSFAMGDGDAPSRQQVKIPTPFRLGATPVTESQFSLMSGREIETSSRKPKGEINFFGAMLYSRFLGWAMGSDQPGDLPTEAQWEYAARAGNEGDYWFSPGALDDHGWYEGNSGGRVHDVATRPPDGEEPQQPNPNGLFDVHGNVWEWCQDLLGGAGPWRVMRGGSFWDSAANCRSGYRIRNHPASRLWDLGFRVVLPADRSLAIDD</sequence>
<dbReference type="Gene3D" id="2.40.10.120">
    <property type="match status" value="1"/>
</dbReference>